<proteinExistence type="predicted"/>
<dbReference type="InParanoid" id="A0A5F7ZQ81"/>
<dbReference type="AlphaFoldDB" id="A0A5F7ZQ81"/>
<reference evidence="1" key="4">
    <citation type="submission" date="2025-09" db="UniProtKB">
        <authorList>
            <consortium name="Ensembl"/>
        </authorList>
    </citation>
    <scope>IDENTIFICATION</scope>
    <source>
        <strain evidence="1">17573</strain>
    </source>
</reference>
<dbReference type="PRINTS" id="PR02045">
    <property type="entry name" value="F138DOMAIN"/>
</dbReference>
<dbReference type="PANTHER" id="PTHR12138">
    <property type="entry name" value="PRIMATE-EXPANDED PROTEIN FAMILY"/>
    <property type="match status" value="1"/>
</dbReference>
<dbReference type="Proteomes" id="UP000006718">
    <property type="component" value="Chromosome 5"/>
</dbReference>
<dbReference type="GeneTree" id="ENSGT00940000166143"/>
<dbReference type="VEuPathDB" id="HostDB:ENSMMUG00000061064"/>
<name>A0A5F7ZQ81_MACMU</name>
<evidence type="ECO:0000313" key="2">
    <source>
        <dbReference type="Proteomes" id="UP000006718"/>
    </source>
</evidence>
<reference evidence="1" key="3">
    <citation type="submission" date="2025-08" db="UniProtKB">
        <authorList>
            <consortium name="Ensembl"/>
        </authorList>
    </citation>
    <scope>IDENTIFICATION</scope>
    <source>
        <strain evidence="1">17573</strain>
    </source>
</reference>
<evidence type="ECO:0000313" key="1">
    <source>
        <dbReference type="Ensembl" id="ENSMMUP00000066798.1"/>
    </source>
</evidence>
<dbReference type="Ensembl" id="ENSMMUT00000085470.1">
    <property type="protein sequence ID" value="ENSMMUP00000066798.1"/>
    <property type="gene ID" value="ENSMMUG00000061064.1"/>
</dbReference>
<keyword evidence="2" id="KW-1185">Reference proteome</keyword>
<dbReference type="PANTHER" id="PTHR12138:SF133">
    <property type="entry name" value="SECRETED PROTEIN"/>
    <property type="match status" value="1"/>
</dbReference>
<organism evidence="1 2">
    <name type="scientific">Macaca mulatta</name>
    <name type="common">Rhesus macaque</name>
    <dbReference type="NCBI Taxonomy" id="9544"/>
    <lineage>
        <taxon>Eukaryota</taxon>
        <taxon>Metazoa</taxon>
        <taxon>Chordata</taxon>
        <taxon>Craniata</taxon>
        <taxon>Vertebrata</taxon>
        <taxon>Euteleostomi</taxon>
        <taxon>Mammalia</taxon>
        <taxon>Eutheria</taxon>
        <taxon>Euarchontoglires</taxon>
        <taxon>Primates</taxon>
        <taxon>Haplorrhini</taxon>
        <taxon>Catarrhini</taxon>
        <taxon>Cercopithecidae</taxon>
        <taxon>Cercopithecinae</taxon>
        <taxon>Macaca</taxon>
    </lineage>
</organism>
<sequence>FFFYFFIFLETVECSHVIIAHCSLDLSGLSDPPTSVSRIAGTPGTCPAKFFGFVEMESCSVSQAGLKLLGSRNPPALASQSSGITGMSYHTQPTSLLNCLPKQCMLT</sequence>
<reference evidence="2" key="1">
    <citation type="journal article" date="2007" name="Science">
        <title>Evolutionary and biomedical insights from the rhesus macaque genome.</title>
        <authorList>
            <person name="Gibbs R.A."/>
            <person name="Rogers J."/>
            <person name="Katze M.G."/>
            <person name="Bumgarner R."/>
            <person name="Weinstock G.M."/>
            <person name="Mardis E.R."/>
            <person name="Remington K.A."/>
            <person name="Strausberg R.L."/>
            <person name="Venter J.C."/>
            <person name="Wilson R.K."/>
            <person name="Batzer M.A."/>
            <person name="Bustamante C.D."/>
            <person name="Eichler E.E."/>
            <person name="Hahn M.W."/>
            <person name="Hardison R.C."/>
            <person name="Makova K.D."/>
            <person name="Miller W."/>
            <person name="Milosavljevic A."/>
            <person name="Palermo R.E."/>
            <person name="Siepel A."/>
            <person name="Sikela J.M."/>
            <person name="Attaway T."/>
            <person name="Bell S."/>
            <person name="Bernard K.E."/>
            <person name="Buhay C.J."/>
            <person name="Chandrabose M.N."/>
            <person name="Dao M."/>
            <person name="Davis C."/>
            <person name="Delehaunty K.D."/>
            <person name="Ding Y."/>
            <person name="Dinh H.H."/>
            <person name="Dugan-Rocha S."/>
            <person name="Fulton L.A."/>
            <person name="Gabisi R.A."/>
            <person name="Garner T.T."/>
            <person name="Godfrey J."/>
            <person name="Hawes A.C."/>
            <person name="Hernandez J."/>
            <person name="Hines S."/>
            <person name="Holder M."/>
            <person name="Hume J."/>
            <person name="Jhangiani S.N."/>
            <person name="Joshi V."/>
            <person name="Khan Z.M."/>
            <person name="Kirkness E.F."/>
            <person name="Cree A."/>
            <person name="Fowler R.G."/>
            <person name="Lee S."/>
            <person name="Lewis L.R."/>
            <person name="Li Z."/>
            <person name="Liu Y.-S."/>
            <person name="Moore S.M."/>
            <person name="Muzny D."/>
            <person name="Nazareth L.V."/>
            <person name="Ngo D.N."/>
            <person name="Okwuonu G.O."/>
            <person name="Pai G."/>
            <person name="Parker D."/>
            <person name="Paul H.A."/>
            <person name="Pfannkoch C."/>
            <person name="Pohl C.S."/>
            <person name="Rogers Y.-H.C."/>
            <person name="Ruiz S.J."/>
            <person name="Sabo A."/>
            <person name="Santibanez J."/>
            <person name="Schneider B.W."/>
            <person name="Smith S.M."/>
            <person name="Sodergren E."/>
            <person name="Svatek A.F."/>
            <person name="Utterback T.R."/>
            <person name="Vattathil S."/>
            <person name="Warren W."/>
            <person name="White C.S."/>
            <person name="Chinwalla A.T."/>
            <person name="Feng Y."/>
            <person name="Halpern A.L."/>
            <person name="Hillier L.W."/>
            <person name="Huang X."/>
            <person name="Minx P."/>
            <person name="Nelson J.O."/>
            <person name="Pepin K.H."/>
            <person name="Qin X."/>
            <person name="Sutton G.G."/>
            <person name="Venter E."/>
            <person name="Walenz B.P."/>
            <person name="Wallis J.W."/>
            <person name="Worley K.C."/>
            <person name="Yang S.-P."/>
            <person name="Jones S.M."/>
            <person name="Marra M.A."/>
            <person name="Rocchi M."/>
            <person name="Schein J.E."/>
            <person name="Baertsch R."/>
            <person name="Clarke L."/>
            <person name="Csuros M."/>
            <person name="Glasscock J."/>
            <person name="Harris R.A."/>
            <person name="Havlak P."/>
            <person name="Jackson A.R."/>
            <person name="Jiang H."/>
            <person name="Liu Y."/>
            <person name="Messina D.N."/>
            <person name="Shen Y."/>
            <person name="Song H.X.-Z."/>
            <person name="Wylie T."/>
            <person name="Zhang L."/>
            <person name="Birney E."/>
            <person name="Han K."/>
            <person name="Konkel M.K."/>
            <person name="Lee J."/>
            <person name="Smit A.F.A."/>
            <person name="Ullmer B."/>
            <person name="Wang H."/>
            <person name="Xing J."/>
            <person name="Burhans R."/>
            <person name="Cheng Z."/>
            <person name="Karro J.E."/>
            <person name="Ma J."/>
            <person name="Raney B."/>
            <person name="She X."/>
            <person name="Cox M.J."/>
            <person name="Demuth J.P."/>
            <person name="Dumas L.J."/>
            <person name="Han S.-G."/>
            <person name="Hopkins J."/>
            <person name="Karimpour-Fard A."/>
            <person name="Kim Y.H."/>
            <person name="Pollack J.R."/>
            <person name="Vinar T."/>
            <person name="Addo-Quaye C."/>
            <person name="Degenhardt J."/>
            <person name="Denby A."/>
            <person name="Hubisz M.J."/>
            <person name="Indap A."/>
            <person name="Kosiol C."/>
            <person name="Lahn B.T."/>
            <person name="Lawson H.A."/>
            <person name="Marklein A."/>
            <person name="Nielsen R."/>
            <person name="Vallender E.J."/>
            <person name="Clark A.G."/>
            <person name="Ferguson B."/>
            <person name="Hernandez R.D."/>
            <person name="Hirani K."/>
            <person name="Kehrer-Sawatzki H."/>
            <person name="Kolb J."/>
            <person name="Patil S."/>
            <person name="Pu L.-L."/>
            <person name="Ren Y."/>
            <person name="Smith D.G."/>
            <person name="Wheeler D.A."/>
            <person name="Schenck I."/>
            <person name="Ball E.V."/>
            <person name="Chen R."/>
            <person name="Cooper D.N."/>
            <person name="Giardine B."/>
            <person name="Hsu F."/>
            <person name="Kent W.J."/>
            <person name="Lesk A."/>
            <person name="Nelson D.L."/>
            <person name="O'brien W.E."/>
            <person name="Pruefer K."/>
            <person name="Stenson P.D."/>
            <person name="Wallace J.C."/>
            <person name="Ke H."/>
            <person name="Liu X.-M."/>
            <person name="Wang P."/>
            <person name="Xiang A.P."/>
            <person name="Yang F."/>
            <person name="Barber G.P."/>
            <person name="Haussler D."/>
            <person name="Karolchik D."/>
            <person name="Kern A.D."/>
            <person name="Kuhn R.M."/>
            <person name="Smith K.E."/>
            <person name="Zwieg A.S."/>
        </authorList>
    </citation>
    <scope>NUCLEOTIDE SEQUENCE [LARGE SCALE GENOMIC DNA]</scope>
    <source>
        <strain evidence="2">17573</strain>
    </source>
</reference>
<protein>
    <submittedName>
        <fullName evidence="1">Uncharacterized protein</fullName>
    </submittedName>
</protein>
<reference evidence="1" key="2">
    <citation type="submission" date="2019-01" db="EMBL/GenBank/DDBJ databases">
        <authorList>
            <person name="Graves T."/>
            <person name="Eichler E.E."/>
            <person name="Wilson R.K."/>
        </authorList>
    </citation>
    <scope>NUCLEOTIDE SEQUENCE [LARGE SCALE GENOMIC DNA]</scope>
    <source>
        <strain evidence="1">17573</strain>
    </source>
</reference>
<accession>A0A5F7ZQ81</accession>